<accession>A0A5B9N649</accession>
<dbReference type="EMBL" id="MN062189">
    <property type="protein sequence ID" value="QEG09494.1"/>
    <property type="molecule type" value="Genomic_DNA"/>
</dbReference>
<reference evidence="2" key="1">
    <citation type="submission" date="2019-06" db="EMBL/GenBank/DDBJ databases">
        <title>Complete Genome Sequence of Serratia marcescens Myophage MyoSmar.</title>
        <authorList>
            <person name="Cooper S."/>
            <person name="Nguyen Q."/>
            <person name="Newkirk H."/>
            <person name="Liu M."/>
            <person name="Cahill J."/>
            <person name="Ramsey J."/>
        </authorList>
    </citation>
    <scope>NUCLEOTIDE SEQUENCE [LARGE SCALE GENOMIC DNA]</scope>
</reference>
<protein>
    <submittedName>
        <fullName evidence="1">Uncharacterized protein</fullName>
    </submittedName>
</protein>
<organism evidence="1 2">
    <name type="scientific">Serratia phage MyoSmar</name>
    <dbReference type="NCBI Taxonomy" id="2596673"/>
    <lineage>
        <taxon>Viruses</taxon>
        <taxon>Duplodnaviria</taxon>
        <taxon>Heunggongvirae</taxon>
        <taxon>Uroviricota</taxon>
        <taxon>Caudoviricetes</taxon>
        <taxon>Lindbergviridae</taxon>
        <taxon>Myosmarvirus</taxon>
        <taxon>Myosmarvirus myosmar</taxon>
    </lineage>
</organism>
<dbReference type="Proteomes" id="UP000322680">
    <property type="component" value="Segment"/>
</dbReference>
<evidence type="ECO:0000313" key="1">
    <source>
        <dbReference type="EMBL" id="QEG09494.1"/>
    </source>
</evidence>
<proteinExistence type="predicted"/>
<name>A0A5B9N649_9CAUD</name>
<gene>
    <name evidence="1" type="ORF">CPT_MyoSmar_045</name>
</gene>
<evidence type="ECO:0000313" key="2">
    <source>
        <dbReference type="Proteomes" id="UP000322680"/>
    </source>
</evidence>
<keyword evidence="2" id="KW-1185">Reference proteome</keyword>
<sequence>MKEYKVEQFQSHPVEVGAAQITEVSIIESGQFKIKLLNFFMGGEFTIFRDGKEASINGLKPGNVFVVWPNGTESCMSMQEFTSQFKRKEV</sequence>